<dbReference type="EMBL" id="QZFU01000045">
    <property type="protein sequence ID" value="RJO69243.1"/>
    <property type="molecule type" value="Genomic_DNA"/>
</dbReference>
<dbReference type="Proteomes" id="UP000266677">
    <property type="component" value="Unassembled WGS sequence"/>
</dbReference>
<name>A0A3A4KJ93_9NOCA</name>
<sequence>MPDVHDTTTDPRTLVDRDRRRALAAVVEQHRTLLAPAAEEHRRRVAQRVSVLAPGHRALYLDEAERLIAALMIDPQRHAALELDAYRAIRDGIPMAFEAATARYMLRRPDRPPLAIHPGMAEHRLGTIARSAARGLALEQIHVVALTTAQMAAPHEATHTPTELPVVRRGGTGSSIRRAQG</sequence>
<organism evidence="2 3">
    <name type="scientific">Nocardia panacis</name>
    <dbReference type="NCBI Taxonomy" id="2340916"/>
    <lineage>
        <taxon>Bacteria</taxon>
        <taxon>Bacillati</taxon>
        <taxon>Actinomycetota</taxon>
        <taxon>Actinomycetes</taxon>
        <taxon>Mycobacteriales</taxon>
        <taxon>Nocardiaceae</taxon>
        <taxon>Nocardia</taxon>
    </lineage>
</organism>
<comment type="caution">
    <text evidence="2">The sequence shown here is derived from an EMBL/GenBank/DDBJ whole genome shotgun (WGS) entry which is preliminary data.</text>
</comment>
<evidence type="ECO:0000313" key="2">
    <source>
        <dbReference type="EMBL" id="RJO69243.1"/>
    </source>
</evidence>
<evidence type="ECO:0000256" key="1">
    <source>
        <dbReference type="SAM" id="MobiDB-lite"/>
    </source>
</evidence>
<reference evidence="2 3" key="1">
    <citation type="submission" date="2018-09" db="EMBL/GenBank/DDBJ databases">
        <title>YIM PH21274 draft genome.</title>
        <authorList>
            <person name="Miao C."/>
        </authorList>
    </citation>
    <scope>NUCLEOTIDE SEQUENCE [LARGE SCALE GENOMIC DNA]</scope>
    <source>
        <strain evidence="2 3">YIM PH 21724</strain>
    </source>
</reference>
<proteinExistence type="predicted"/>
<accession>A0A3A4KJ93</accession>
<gene>
    <name evidence="2" type="ORF">D5S18_31840</name>
</gene>
<dbReference type="AlphaFoldDB" id="A0A3A4KJ93"/>
<feature type="region of interest" description="Disordered" evidence="1">
    <location>
        <begin position="155"/>
        <end position="181"/>
    </location>
</feature>
<dbReference type="OrthoDB" id="4550204at2"/>
<evidence type="ECO:0000313" key="3">
    <source>
        <dbReference type="Proteomes" id="UP000266677"/>
    </source>
</evidence>
<keyword evidence="3" id="KW-1185">Reference proteome</keyword>
<protein>
    <submittedName>
        <fullName evidence="2">Uncharacterized protein</fullName>
    </submittedName>
</protein>
<dbReference type="RefSeq" id="WP_120044825.1">
    <property type="nucleotide sequence ID" value="NZ_QZFU01000045.1"/>
</dbReference>